<dbReference type="RefSeq" id="WP_109323134.1">
    <property type="nucleotide sequence ID" value="NZ_CP029346.1"/>
</dbReference>
<evidence type="ECO:0000259" key="2">
    <source>
        <dbReference type="PROSITE" id="PS50164"/>
    </source>
</evidence>
<dbReference type="OrthoDB" id="1495241at2"/>
<dbReference type="Pfam" id="PF01541">
    <property type="entry name" value="GIY-YIG"/>
    <property type="match status" value="1"/>
</dbReference>
<dbReference type="PROSITE" id="PS50164">
    <property type="entry name" value="GIY_YIG"/>
    <property type="match status" value="1"/>
</dbReference>
<name>A0A2S2DVN8_9BACT</name>
<keyword evidence="4" id="KW-1185">Reference proteome</keyword>
<evidence type="ECO:0000313" key="4">
    <source>
        <dbReference type="Proteomes" id="UP000245468"/>
    </source>
</evidence>
<accession>A0A2S2DVN8</accession>
<dbReference type="InterPro" id="IPR000305">
    <property type="entry name" value="GIY-YIG_endonuc"/>
</dbReference>
<dbReference type="PANTHER" id="PTHR34477">
    <property type="entry name" value="UPF0213 PROTEIN YHBQ"/>
    <property type="match status" value="1"/>
</dbReference>
<sequence>MKGYMYILKCCDDSYYCGSTKDLRRRIKKHQMGLGANHTKNRLPVSLIYYEIFPRIDLAFHREKQVQGWRREKKEALIKGDHHLLPKLAMAHRDIQLLCLRDPQIPDILNEY</sequence>
<dbReference type="Proteomes" id="UP000245468">
    <property type="component" value="Chromosome"/>
</dbReference>
<dbReference type="SMART" id="SM00465">
    <property type="entry name" value="GIYc"/>
    <property type="match status" value="1"/>
</dbReference>
<dbReference type="AlphaFoldDB" id="A0A2S2DVN8"/>
<evidence type="ECO:0000313" key="3">
    <source>
        <dbReference type="EMBL" id="AWL09448.1"/>
    </source>
</evidence>
<dbReference type="InterPro" id="IPR050190">
    <property type="entry name" value="UPF0213_domain"/>
</dbReference>
<comment type="similarity">
    <text evidence="1">Belongs to the UPF0213 family.</text>
</comment>
<dbReference type="InterPro" id="IPR035901">
    <property type="entry name" value="GIY-YIG_endonuc_sf"/>
</dbReference>
<dbReference type="Gene3D" id="3.40.1440.10">
    <property type="entry name" value="GIY-YIG endonuclease"/>
    <property type="match status" value="1"/>
</dbReference>
<feature type="domain" description="GIY-YIG" evidence="2">
    <location>
        <begin position="1"/>
        <end position="76"/>
    </location>
</feature>
<gene>
    <name evidence="3" type="ORF">HME7025_01594</name>
</gene>
<dbReference type="EMBL" id="CP029346">
    <property type="protein sequence ID" value="AWL09448.1"/>
    <property type="molecule type" value="Genomic_DNA"/>
</dbReference>
<dbReference type="PANTHER" id="PTHR34477:SF1">
    <property type="entry name" value="UPF0213 PROTEIN YHBQ"/>
    <property type="match status" value="1"/>
</dbReference>
<organism evidence="3 4">
    <name type="scientific">Aquirufa nivalisilvae</name>
    <dbReference type="NCBI Taxonomy" id="2516557"/>
    <lineage>
        <taxon>Bacteria</taxon>
        <taxon>Pseudomonadati</taxon>
        <taxon>Bacteroidota</taxon>
        <taxon>Cytophagia</taxon>
        <taxon>Cytophagales</taxon>
        <taxon>Flectobacillaceae</taxon>
        <taxon>Aquirufa</taxon>
    </lineage>
</organism>
<proteinExistence type="inferred from homology"/>
<reference evidence="4" key="1">
    <citation type="submission" date="2018-05" db="EMBL/GenBank/DDBJ databases">
        <title>Pseudarcicella sp. HME7025 Genome sequencing and assembly.</title>
        <authorList>
            <person name="Kim H."/>
            <person name="Kang H."/>
            <person name="Joh K."/>
        </authorList>
    </citation>
    <scope>NUCLEOTIDE SEQUENCE [LARGE SCALE GENOMIC DNA]</scope>
    <source>
        <strain evidence="4">HME7025</strain>
    </source>
</reference>
<protein>
    <submittedName>
        <fullName evidence="3">UPF0213 protein</fullName>
    </submittedName>
</protein>
<dbReference type="KEGG" id="psez:HME7025_01594"/>
<dbReference type="CDD" id="cd10456">
    <property type="entry name" value="GIY-YIG_UPF0213"/>
    <property type="match status" value="1"/>
</dbReference>
<evidence type="ECO:0000256" key="1">
    <source>
        <dbReference type="ARBA" id="ARBA00007435"/>
    </source>
</evidence>
<dbReference type="SUPFAM" id="SSF82771">
    <property type="entry name" value="GIY-YIG endonuclease"/>
    <property type="match status" value="1"/>
</dbReference>